<dbReference type="PANTHER" id="PTHR11319:SF35">
    <property type="entry name" value="OUTER MEMBRANE PROTEIN PMPC-RELATED"/>
    <property type="match status" value="1"/>
</dbReference>
<proteinExistence type="predicted"/>
<feature type="transmembrane region" description="Helical" evidence="1">
    <location>
        <begin position="186"/>
        <end position="214"/>
    </location>
</feature>
<keyword evidence="1" id="KW-0812">Transmembrane</keyword>
<evidence type="ECO:0000313" key="2">
    <source>
        <dbReference type="EMBL" id="PIK35393.1"/>
    </source>
</evidence>
<keyword evidence="1" id="KW-0472">Membrane</keyword>
<keyword evidence="1" id="KW-1133">Transmembrane helix</keyword>
<protein>
    <recommendedName>
        <fullName evidence="4">Tyrosine-protein kinase ephrin type A/B receptor-like domain-containing protein</fullName>
    </recommendedName>
</protein>
<feature type="transmembrane region" description="Helical" evidence="1">
    <location>
        <begin position="435"/>
        <end position="454"/>
    </location>
</feature>
<comment type="caution">
    <text evidence="2">The sequence shown here is derived from an EMBL/GenBank/DDBJ whole genome shotgun (WGS) entry which is preliminary data.</text>
</comment>
<dbReference type="Proteomes" id="UP000230750">
    <property type="component" value="Unassembled WGS sequence"/>
</dbReference>
<evidence type="ECO:0000256" key="1">
    <source>
        <dbReference type="SAM" id="Phobius"/>
    </source>
</evidence>
<dbReference type="AlphaFoldDB" id="A0A2G8JI26"/>
<sequence>KGIRLNCTCTACSLGTYTDMSVDIYGVCVPCPKGGFYQDDVGQFQPSANEIGCKKCNDGTFVLNGKGNDPLSCEVCPEDLWVFIVEIAVILLIVSCSLSYIYYTYKRQRGRGERSIVDVFLARVKIVLGFYQVNGEFWDLLDTVNLPKILQRLCTWLVFLQFNISTIVIKPSCFFPNLSLNAYSEFLIGVSVPVAGASILGIVALIWNFCLGFSKRYFCHHQGTRSDVYAKRRSGLLAVVVFMLYVTYPSTCNAIFSLYPPACETYPLDESMLQHVSLLRSDFSINCTTETHYKFQIAAYICSIYVVAFPGILFCLLWKYCKTSTDRSLCPKWLRFFCENYKDEFWYWEIVELFRKVSQTFIIIFFGWGSSFSVFITLFLAVVFLTLHGSFSPMRDRFEQNLQLASLWAIFLNMLMVTVPSSLSESSTVGSAMTIILVFLNVIVLLIILGKPLVKPLMVMYGLLTRRCSSIMPTKAEQRHVQNCPAEDPFIEEARPLLQPGERLYHSLQ</sequence>
<organism evidence="2 3">
    <name type="scientific">Stichopus japonicus</name>
    <name type="common">Sea cucumber</name>
    <dbReference type="NCBI Taxonomy" id="307972"/>
    <lineage>
        <taxon>Eukaryota</taxon>
        <taxon>Metazoa</taxon>
        <taxon>Echinodermata</taxon>
        <taxon>Eleutherozoa</taxon>
        <taxon>Echinozoa</taxon>
        <taxon>Holothuroidea</taxon>
        <taxon>Aspidochirotacea</taxon>
        <taxon>Aspidochirotida</taxon>
        <taxon>Stichopodidae</taxon>
        <taxon>Apostichopus</taxon>
    </lineage>
</organism>
<accession>A0A2G8JI26</accession>
<feature type="transmembrane region" description="Helical" evidence="1">
    <location>
        <begin position="405"/>
        <end position="423"/>
    </location>
</feature>
<reference evidence="2 3" key="1">
    <citation type="journal article" date="2017" name="PLoS Biol.">
        <title>The sea cucumber genome provides insights into morphological evolution and visceral regeneration.</title>
        <authorList>
            <person name="Zhang X."/>
            <person name="Sun L."/>
            <person name="Yuan J."/>
            <person name="Sun Y."/>
            <person name="Gao Y."/>
            <person name="Zhang L."/>
            <person name="Li S."/>
            <person name="Dai H."/>
            <person name="Hamel J.F."/>
            <person name="Liu C."/>
            <person name="Yu Y."/>
            <person name="Liu S."/>
            <person name="Lin W."/>
            <person name="Guo K."/>
            <person name="Jin S."/>
            <person name="Xu P."/>
            <person name="Storey K.B."/>
            <person name="Huan P."/>
            <person name="Zhang T."/>
            <person name="Zhou Y."/>
            <person name="Zhang J."/>
            <person name="Lin C."/>
            <person name="Li X."/>
            <person name="Xing L."/>
            <person name="Huo D."/>
            <person name="Sun M."/>
            <person name="Wang L."/>
            <person name="Mercier A."/>
            <person name="Li F."/>
            <person name="Yang H."/>
            <person name="Xiang J."/>
        </authorList>
    </citation>
    <scope>NUCLEOTIDE SEQUENCE [LARGE SCALE GENOMIC DNA]</scope>
    <source>
        <strain evidence="2">Shaxun</strain>
        <tissue evidence="2">Muscle</tissue>
    </source>
</reference>
<feature type="non-terminal residue" evidence="2">
    <location>
        <position position="1"/>
    </location>
</feature>
<feature type="transmembrane region" description="Helical" evidence="1">
    <location>
        <begin position="361"/>
        <end position="385"/>
    </location>
</feature>
<feature type="transmembrane region" description="Helical" evidence="1">
    <location>
        <begin position="235"/>
        <end position="259"/>
    </location>
</feature>
<dbReference type="EMBL" id="MRZV01001914">
    <property type="protein sequence ID" value="PIK35393.1"/>
    <property type="molecule type" value="Genomic_DNA"/>
</dbReference>
<evidence type="ECO:0000313" key="3">
    <source>
        <dbReference type="Proteomes" id="UP000230750"/>
    </source>
</evidence>
<dbReference type="PANTHER" id="PTHR11319">
    <property type="entry name" value="G PROTEIN-COUPLED RECEPTOR-RELATED"/>
    <property type="match status" value="1"/>
</dbReference>
<name>A0A2G8JI26_STIJA</name>
<evidence type="ECO:0008006" key="4">
    <source>
        <dbReference type="Google" id="ProtNLM"/>
    </source>
</evidence>
<feature type="transmembrane region" description="Helical" evidence="1">
    <location>
        <begin position="297"/>
        <end position="318"/>
    </location>
</feature>
<keyword evidence="3" id="KW-1185">Reference proteome</keyword>
<gene>
    <name evidence="2" type="ORF">BSL78_27792</name>
</gene>
<dbReference type="OrthoDB" id="205145at2759"/>
<feature type="transmembrane region" description="Helical" evidence="1">
    <location>
        <begin position="80"/>
        <end position="103"/>
    </location>
</feature>